<evidence type="ECO:0000256" key="1">
    <source>
        <dbReference type="ARBA" id="ARBA00022448"/>
    </source>
</evidence>
<name>A0A3Q9FUF0_9BACT</name>
<dbReference type="Gene3D" id="2.40.420.20">
    <property type="match status" value="1"/>
</dbReference>
<dbReference type="GO" id="GO:0060003">
    <property type="term" value="P:copper ion export"/>
    <property type="evidence" value="ECO:0007669"/>
    <property type="project" value="TreeGrafter"/>
</dbReference>
<organism evidence="4 5">
    <name type="scientific">Flammeovirga pectinis</name>
    <dbReference type="NCBI Taxonomy" id="2494373"/>
    <lineage>
        <taxon>Bacteria</taxon>
        <taxon>Pseudomonadati</taxon>
        <taxon>Bacteroidota</taxon>
        <taxon>Cytophagia</taxon>
        <taxon>Cytophagales</taxon>
        <taxon>Flammeovirgaceae</taxon>
        <taxon>Flammeovirga</taxon>
    </lineage>
</organism>
<protein>
    <submittedName>
        <fullName evidence="4">HlyD family efflux transporter periplasmic adaptor subunit</fullName>
    </submittedName>
</protein>
<evidence type="ECO:0000256" key="2">
    <source>
        <dbReference type="SAM" id="Coils"/>
    </source>
</evidence>
<dbReference type="KEGG" id="fll:EI427_20830"/>
<reference evidence="4 5" key="1">
    <citation type="submission" date="2018-12" db="EMBL/GenBank/DDBJ databases">
        <title>Flammeovirga pectinis sp. nov., isolated from the gut of the Korean scallop, Patinopecten yessoensis.</title>
        <authorList>
            <person name="Bae J.-W."/>
            <person name="Jeong Y.-S."/>
            <person name="Kang W."/>
        </authorList>
    </citation>
    <scope>NUCLEOTIDE SEQUENCE [LARGE SCALE GENOMIC DNA]</scope>
    <source>
        <strain evidence="4 5">L12M1</strain>
    </source>
</reference>
<keyword evidence="3" id="KW-0812">Transmembrane</keyword>
<dbReference type="Gene3D" id="2.40.30.170">
    <property type="match status" value="1"/>
</dbReference>
<dbReference type="GO" id="GO:0030313">
    <property type="term" value="C:cell envelope"/>
    <property type="evidence" value="ECO:0007669"/>
    <property type="project" value="TreeGrafter"/>
</dbReference>
<feature type="coiled-coil region" evidence="2">
    <location>
        <begin position="126"/>
        <end position="171"/>
    </location>
</feature>
<dbReference type="AlphaFoldDB" id="A0A3Q9FUF0"/>
<evidence type="ECO:0000313" key="4">
    <source>
        <dbReference type="EMBL" id="AZQ64672.1"/>
    </source>
</evidence>
<dbReference type="OrthoDB" id="9806939at2"/>
<accession>A0A3Q9FUF0</accession>
<evidence type="ECO:0000313" key="5">
    <source>
        <dbReference type="Proteomes" id="UP000267268"/>
    </source>
</evidence>
<keyword evidence="5" id="KW-1185">Reference proteome</keyword>
<keyword evidence="1" id="KW-0813">Transport</keyword>
<feature type="transmembrane region" description="Helical" evidence="3">
    <location>
        <begin position="30"/>
        <end position="48"/>
    </location>
</feature>
<dbReference type="Proteomes" id="UP000267268">
    <property type="component" value="Chromosome 2"/>
</dbReference>
<dbReference type="EMBL" id="CP034563">
    <property type="protein sequence ID" value="AZQ64672.1"/>
    <property type="molecule type" value="Genomic_DNA"/>
</dbReference>
<evidence type="ECO:0000256" key="3">
    <source>
        <dbReference type="SAM" id="Phobius"/>
    </source>
</evidence>
<dbReference type="Gene3D" id="1.10.287.470">
    <property type="entry name" value="Helix hairpin bin"/>
    <property type="match status" value="1"/>
</dbReference>
<dbReference type="PANTHER" id="PTHR30097:SF4">
    <property type="entry name" value="SLR6042 PROTEIN"/>
    <property type="match status" value="1"/>
</dbReference>
<proteinExistence type="predicted"/>
<keyword evidence="2" id="KW-0175">Coiled coil</keyword>
<keyword evidence="3" id="KW-0472">Membrane</keyword>
<dbReference type="InterPro" id="IPR051909">
    <property type="entry name" value="MFP_Cation_Efflux"/>
</dbReference>
<dbReference type="Gene3D" id="2.40.50.100">
    <property type="match status" value="1"/>
</dbReference>
<gene>
    <name evidence="4" type="ORF">EI427_20830</name>
</gene>
<dbReference type="PANTHER" id="PTHR30097">
    <property type="entry name" value="CATION EFFLUX SYSTEM PROTEIN CUSB"/>
    <property type="match status" value="1"/>
</dbReference>
<dbReference type="RefSeq" id="WP_126618600.1">
    <property type="nucleotide sequence ID" value="NZ_CP034563.1"/>
</dbReference>
<dbReference type="GO" id="GO:0015679">
    <property type="term" value="P:plasma membrane copper ion transport"/>
    <property type="evidence" value="ECO:0007669"/>
    <property type="project" value="TreeGrafter"/>
</dbReference>
<keyword evidence="3" id="KW-1133">Transmembrane helix</keyword>
<sequence length="424" mass="47180">MNQINHLSIMDKVISQEELKKKKLRKYSKGTVILLVVVCAVLFLNKYLTTSIDKNDILIGVVEKGNVALTITGSGQVEPTIQKAITSPFASFIEATSTSIGQEVKSTQSLLSINIAAAEYRLASLIDEAEIKRAEINKTKLRLSKELFNLKKEVEINSLQLESKKEALKGEEKLLSIGGSTEEKVQLAKTQLAIEALKQDQLQHDLKIREQFIKQEIITLEYALSIQLKNIKEQERKLEKATAKAGIDGVITYINDKVGASVTEGEVLARVANMDHFRIKGKVSEQYVSVLSVGMDVVGRTSKGEYNGTVSSISPSSKNGMITLYVTLNEDEDLKDLRPEMVMDLQIIKEQHKNTLRVYNRGAFKGKLVEEIFVINGNQAKKVSVKTGFRNTKWVEITSVLQEGDSIITSPTNKFDNASFVDIK</sequence>